<accession>A0A482W3G5</accession>
<keyword evidence="1" id="KW-0175">Coiled coil</keyword>
<organism evidence="2 3">
    <name type="scientific">Asbolus verrucosus</name>
    <name type="common">Desert ironclad beetle</name>
    <dbReference type="NCBI Taxonomy" id="1661398"/>
    <lineage>
        <taxon>Eukaryota</taxon>
        <taxon>Metazoa</taxon>
        <taxon>Ecdysozoa</taxon>
        <taxon>Arthropoda</taxon>
        <taxon>Hexapoda</taxon>
        <taxon>Insecta</taxon>
        <taxon>Pterygota</taxon>
        <taxon>Neoptera</taxon>
        <taxon>Endopterygota</taxon>
        <taxon>Coleoptera</taxon>
        <taxon>Polyphaga</taxon>
        <taxon>Cucujiformia</taxon>
        <taxon>Tenebrionidae</taxon>
        <taxon>Pimeliinae</taxon>
        <taxon>Asbolus</taxon>
    </lineage>
</organism>
<dbReference type="EMBL" id="QDEB01032024">
    <property type="protein sequence ID" value="RZC39691.1"/>
    <property type="molecule type" value="Genomic_DNA"/>
</dbReference>
<evidence type="ECO:0000256" key="1">
    <source>
        <dbReference type="SAM" id="Coils"/>
    </source>
</evidence>
<gene>
    <name evidence="2" type="ORF">BDFB_011595</name>
</gene>
<comment type="caution">
    <text evidence="2">The sequence shown here is derived from an EMBL/GenBank/DDBJ whole genome shotgun (WGS) entry which is preliminary data.</text>
</comment>
<sequence length="234" mass="27720">MFTLPPLPPKDYVLRDVNQNQRSCQEHTPTALPRITQTSLAKFCAPVQYQENEKLASLDIDVSVNRQVLERWTDKARAFWVDKPGKDAYFMHDIFNKYTVEVVPSYDARFKHSEHVFYRSFKYELECFEEERLKKLYSKMEREENEEREKNKKIIEEKIAKIDTSMGIKSCERKSPFWWQGGGGKDKLDEGASSVKKPTETATYEWTHLRWQDEPQLLESAKKDPRKRRTDMAL</sequence>
<dbReference type="AlphaFoldDB" id="A0A482W3G5"/>
<evidence type="ECO:0000313" key="2">
    <source>
        <dbReference type="EMBL" id="RZC39691.1"/>
    </source>
</evidence>
<dbReference type="Proteomes" id="UP000292052">
    <property type="component" value="Unassembled WGS sequence"/>
</dbReference>
<feature type="coiled-coil region" evidence="1">
    <location>
        <begin position="130"/>
        <end position="157"/>
    </location>
</feature>
<reference evidence="2 3" key="1">
    <citation type="submission" date="2017-03" db="EMBL/GenBank/DDBJ databases">
        <title>Genome of the blue death feigning beetle - Asbolus verrucosus.</title>
        <authorList>
            <person name="Rider S.D."/>
        </authorList>
    </citation>
    <scope>NUCLEOTIDE SEQUENCE [LARGE SCALE GENOMIC DNA]</scope>
    <source>
        <strain evidence="2">Butters</strain>
        <tissue evidence="2">Head and leg muscle</tissue>
    </source>
</reference>
<keyword evidence="3" id="KW-1185">Reference proteome</keyword>
<name>A0A482W3G5_ASBVE</name>
<protein>
    <submittedName>
        <fullName evidence="2">Uncharacterized protein</fullName>
    </submittedName>
</protein>
<proteinExistence type="predicted"/>
<dbReference type="OrthoDB" id="7291444at2759"/>
<evidence type="ECO:0000313" key="3">
    <source>
        <dbReference type="Proteomes" id="UP000292052"/>
    </source>
</evidence>